<dbReference type="EMBL" id="BLAL01000246">
    <property type="protein sequence ID" value="GES96093.1"/>
    <property type="molecule type" value="Genomic_DNA"/>
</dbReference>
<accession>A0A2Z6Q1G8</accession>
<feature type="region of interest" description="Disordered" evidence="1">
    <location>
        <begin position="130"/>
        <end position="168"/>
    </location>
</feature>
<dbReference type="Proteomes" id="UP000247702">
    <property type="component" value="Unassembled WGS sequence"/>
</dbReference>
<comment type="caution">
    <text evidence="2">The sequence shown here is derived from an EMBL/GenBank/DDBJ whole genome shotgun (WGS) entry which is preliminary data.</text>
</comment>
<dbReference type="Proteomes" id="UP000615446">
    <property type="component" value="Unassembled WGS sequence"/>
</dbReference>
<dbReference type="AlphaFoldDB" id="A0A2Z6Q1G8"/>
<dbReference type="EMBL" id="BEXD01000036">
    <property type="protein sequence ID" value="GBB83607.1"/>
    <property type="molecule type" value="Genomic_DNA"/>
</dbReference>
<feature type="compositionally biased region" description="Low complexity" evidence="1">
    <location>
        <begin position="131"/>
        <end position="168"/>
    </location>
</feature>
<evidence type="ECO:0000313" key="4">
    <source>
        <dbReference type="Proteomes" id="UP000247702"/>
    </source>
</evidence>
<reference evidence="2 4" key="1">
    <citation type="submission" date="2017-11" db="EMBL/GenBank/DDBJ databases">
        <title>The genome of Rhizophagus clarus HR1 reveals common genetic basis of auxotrophy among arbuscular mycorrhizal fungi.</title>
        <authorList>
            <person name="Kobayashi Y."/>
        </authorList>
    </citation>
    <scope>NUCLEOTIDE SEQUENCE [LARGE SCALE GENOMIC DNA]</scope>
    <source>
        <strain evidence="2 4">HR1</strain>
    </source>
</reference>
<gene>
    <name evidence="3" type="ORF">RCL2_002273500</name>
    <name evidence="2" type="ORF">RclHR1_01030022</name>
</gene>
<evidence type="ECO:0000313" key="2">
    <source>
        <dbReference type="EMBL" id="GBB83607.1"/>
    </source>
</evidence>
<proteinExistence type="predicted"/>
<feature type="compositionally biased region" description="Pro residues" evidence="1">
    <location>
        <begin position="59"/>
        <end position="76"/>
    </location>
</feature>
<feature type="region of interest" description="Disordered" evidence="1">
    <location>
        <begin position="49"/>
        <end position="76"/>
    </location>
</feature>
<reference evidence="3" key="2">
    <citation type="submission" date="2019-10" db="EMBL/GenBank/DDBJ databases">
        <title>Conservation and host-specific expression of non-tandemly repeated heterogenous ribosome RNA gene in arbuscular mycorrhizal fungi.</title>
        <authorList>
            <person name="Maeda T."/>
            <person name="Kobayashi Y."/>
            <person name="Nakagawa T."/>
            <person name="Ezawa T."/>
            <person name="Yamaguchi K."/>
            <person name="Bino T."/>
            <person name="Nishimoto Y."/>
            <person name="Shigenobu S."/>
            <person name="Kawaguchi M."/>
        </authorList>
    </citation>
    <scope>NUCLEOTIDE SEQUENCE</scope>
    <source>
        <strain evidence="3">HR1</strain>
    </source>
</reference>
<name>A0A2Z6Q1G8_9GLOM</name>
<feature type="compositionally biased region" description="Low complexity" evidence="1">
    <location>
        <begin position="49"/>
        <end position="58"/>
    </location>
</feature>
<protein>
    <submittedName>
        <fullName evidence="2">Uncharacterized protein</fullName>
    </submittedName>
</protein>
<evidence type="ECO:0000256" key="1">
    <source>
        <dbReference type="SAM" id="MobiDB-lite"/>
    </source>
</evidence>
<keyword evidence="4" id="KW-1185">Reference proteome</keyword>
<feature type="region of interest" description="Disordered" evidence="1">
    <location>
        <begin position="1"/>
        <end position="23"/>
    </location>
</feature>
<organism evidence="2 4">
    <name type="scientific">Rhizophagus clarus</name>
    <dbReference type="NCBI Taxonomy" id="94130"/>
    <lineage>
        <taxon>Eukaryota</taxon>
        <taxon>Fungi</taxon>
        <taxon>Fungi incertae sedis</taxon>
        <taxon>Mucoromycota</taxon>
        <taxon>Glomeromycotina</taxon>
        <taxon>Glomeromycetes</taxon>
        <taxon>Glomerales</taxon>
        <taxon>Glomeraceae</taxon>
        <taxon>Rhizophagus</taxon>
    </lineage>
</organism>
<dbReference type="OrthoDB" id="2442130at2759"/>
<evidence type="ECO:0000313" key="3">
    <source>
        <dbReference type="EMBL" id="GES96093.1"/>
    </source>
</evidence>
<sequence length="367" mass="41643">MDQRNNNDRNRNRDRNLNSSSRRRESSFHPYWNTITYYLNNVLRTSTSTSSTSQISSFPSPPPPPPPLIFPLQPPPQNPYYFPNPINPPYVVYDNSIFPLNFNIESINNFANFFRNTLLDYYLSGDDNVESRSSNSSSSSNSSNSSRSSPCQTVTYQSSSTSSSGSHVTSVYDDESYNGIKGKGCNFSYNTCTELSPRISSSTLNFNLNSSSLINLNLNSSSSLNFRPNFNLNSFHISSPLNFTSSSSYNSCNFNLNSSSSYNFNLNSFPYALSSLERYEIQIRIEGKITPKKKVSPHQLSKFLILCKKDHKTKTNSQGNLYCKEKKNVYHYHNLNNGSFYSKREDGSSIYVDQSGEIIYKPKEQEN</sequence>